<dbReference type="Pfam" id="PF13450">
    <property type="entry name" value="NAD_binding_8"/>
    <property type="match status" value="1"/>
</dbReference>
<evidence type="ECO:0008006" key="3">
    <source>
        <dbReference type="Google" id="ProtNLM"/>
    </source>
</evidence>
<accession>A0A6C0KUJ5</accession>
<dbReference type="EMBL" id="MN740961">
    <property type="protein sequence ID" value="QHU20008.1"/>
    <property type="molecule type" value="Genomic_DNA"/>
</dbReference>
<proteinExistence type="predicted"/>
<dbReference type="PANTHER" id="PTHR42923:SF17">
    <property type="entry name" value="AMINE OXIDASE DOMAIN-CONTAINING PROTEIN"/>
    <property type="match status" value="1"/>
</dbReference>
<dbReference type="GO" id="GO:0016491">
    <property type="term" value="F:oxidoreductase activity"/>
    <property type="evidence" value="ECO:0007669"/>
    <property type="project" value="TreeGrafter"/>
</dbReference>
<dbReference type="Gene3D" id="1.10.405.20">
    <property type="match status" value="1"/>
</dbReference>
<dbReference type="SUPFAM" id="SSF51905">
    <property type="entry name" value="FAD/NAD(P)-binding domain"/>
    <property type="match status" value="1"/>
</dbReference>
<dbReference type="AlphaFoldDB" id="A0A6C0KUJ5"/>
<feature type="transmembrane region" description="Helical" evidence="1">
    <location>
        <begin position="432"/>
        <end position="454"/>
    </location>
</feature>
<sequence>MDYDFIIIGGGPSGLTLALYLAEIGKNCMLIDKNSSLGGCHRVTRTETGEFTEHGPRVYSSAYKNVDSMLKKINTNWNETFTPYKFNIGDIGGTTFNNLSLREKFLIGIQFIPLFFGIEKRNLSIGEFINNNNFSSSSKDYIDRICRLTDGAGSDRYTLYQFLQLYNENVFEALYQPKHPNDHHLFHLWEKKLIELGVTIFKNTNVLSINDHTVHTDTAGSFTGKKVLICIPPKPFVSLLKKSSLSHIWSGVDVEKWSETNSYIIDIPITFHWKQKVDMPKVWGFPRDDWAIAFIILSDYMKVEDNYNFVISTCITRIYAKSSKTGKTAVESTQEEMIEEVFRQLRISFPQLPKYDKAIVHKTTLFEEDTAFVETANGSFIPMNEKDIYYIGTQNGNSFYSFTSMESAVTNSLYALKKLDERFSSLNIRKSFTLIQILRFILLIIFLLIIILLLKNGTTT</sequence>
<dbReference type="Gene3D" id="3.50.50.60">
    <property type="entry name" value="FAD/NAD(P)-binding domain"/>
    <property type="match status" value="1"/>
</dbReference>
<keyword evidence="1" id="KW-1133">Transmembrane helix</keyword>
<dbReference type="InterPro" id="IPR036188">
    <property type="entry name" value="FAD/NAD-bd_sf"/>
</dbReference>
<evidence type="ECO:0000256" key="1">
    <source>
        <dbReference type="SAM" id="Phobius"/>
    </source>
</evidence>
<protein>
    <recommendedName>
        <fullName evidence="3">Amine oxidase domain-containing protein</fullName>
    </recommendedName>
</protein>
<reference evidence="2" key="1">
    <citation type="journal article" date="2020" name="Nature">
        <title>Giant virus diversity and host interactions through global metagenomics.</title>
        <authorList>
            <person name="Schulz F."/>
            <person name="Roux S."/>
            <person name="Paez-Espino D."/>
            <person name="Jungbluth S."/>
            <person name="Walsh D.A."/>
            <person name="Denef V.J."/>
            <person name="McMahon K.D."/>
            <person name="Konstantinidis K.T."/>
            <person name="Eloe-Fadrosh E.A."/>
            <person name="Kyrpides N.C."/>
            <person name="Woyke T."/>
        </authorList>
    </citation>
    <scope>NUCLEOTIDE SEQUENCE</scope>
    <source>
        <strain evidence="2">GVMAG-S-3300013014-136</strain>
    </source>
</reference>
<dbReference type="InterPro" id="IPR050464">
    <property type="entry name" value="Zeta_carotene_desat/Oxidored"/>
</dbReference>
<evidence type="ECO:0000313" key="2">
    <source>
        <dbReference type="EMBL" id="QHU20008.1"/>
    </source>
</evidence>
<keyword evidence="1" id="KW-0812">Transmembrane</keyword>
<keyword evidence="1" id="KW-0472">Membrane</keyword>
<dbReference type="PANTHER" id="PTHR42923">
    <property type="entry name" value="PROTOPORPHYRINOGEN OXIDASE"/>
    <property type="match status" value="1"/>
</dbReference>
<organism evidence="2">
    <name type="scientific">viral metagenome</name>
    <dbReference type="NCBI Taxonomy" id="1070528"/>
    <lineage>
        <taxon>unclassified sequences</taxon>
        <taxon>metagenomes</taxon>
        <taxon>organismal metagenomes</taxon>
    </lineage>
</organism>
<name>A0A6C0KUJ5_9ZZZZ</name>